<name>A0A5C6Q213_9GAMM</name>
<dbReference type="Proteomes" id="UP000321917">
    <property type="component" value="Unassembled WGS sequence"/>
</dbReference>
<dbReference type="GO" id="GO:0016740">
    <property type="term" value="F:transferase activity"/>
    <property type="evidence" value="ECO:0007669"/>
    <property type="project" value="UniProtKB-KW"/>
</dbReference>
<accession>A0A5C6Q213</accession>
<dbReference type="Pfam" id="PF13230">
    <property type="entry name" value="GATase_4"/>
    <property type="match status" value="1"/>
</dbReference>
<dbReference type="PANTHER" id="PTHR42824:SF1">
    <property type="entry name" value="GLUTAMINE AMIDOTRANSFERASE YAFJ-RELATED"/>
    <property type="match status" value="1"/>
</dbReference>
<sequence length="43" mass="4721">MGWGITFYEGKGCRSFKDPLPSSQSPIAELVTNYPIKSEAVIC</sequence>
<evidence type="ECO:0000256" key="1">
    <source>
        <dbReference type="ARBA" id="ARBA00022962"/>
    </source>
</evidence>
<dbReference type="InterPro" id="IPR026869">
    <property type="entry name" value="EgtC-like"/>
</dbReference>
<evidence type="ECO:0000313" key="3">
    <source>
        <dbReference type="Proteomes" id="UP000321917"/>
    </source>
</evidence>
<reference evidence="2 3" key="1">
    <citation type="submission" date="2019-07" db="EMBL/GenBank/DDBJ databases">
        <title>Genomes of sea-ice associated Colwellia species.</title>
        <authorList>
            <person name="Bowman J.P."/>
        </authorList>
    </citation>
    <scope>NUCLEOTIDE SEQUENCE [LARGE SCALE GENOMIC DNA]</scope>
    <source>
        <strain evidence="2 3">IC036</strain>
    </source>
</reference>
<comment type="caution">
    <text evidence="2">The sequence shown here is derived from an EMBL/GenBank/DDBJ whole genome shotgun (WGS) entry which is preliminary data.</text>
</comment>
<dbReference type="EMBL" id="VOLQ01000070">
    <property type="protein sequence ID" value="TWX62723.1"/>
    <property type="molecule type" value="Genomic_DNA"/>
</dbReference>
<protein>
    <submittedName>
        <fullName evidence="2">Class II glutamine amidotransferase</fullName>
    </submittedName>
</protein>
<evidence type="ECO:0000313" key="2">
    <source>
        <dbReference type="EMBL" id="TWX62723.1"/>
    </source>
</evidence>
<dbReference type="InterPro" id="IPR029055">
    <property type="entry name" value="Ntn_hydrolases_N"/>
</dbReference>
<dbReference type="Gene3D" id="3.60.20.10">
    <property type="entry name" value="Glutamine Phosphoribosylpyrophosphate, subunit 1, domain 1"/>
    <property type="match status" value="1"/>
</dbReference>
<gene>
    <name evidence="2" type="ORF">ESZ27_18560</name>
</gene>
<organism evidence="2 3">
    <name type="scientific">Colwellia hornerae</name>
    <dbReference type="NCBI Taxonomy" id="89402"/>
    <lineage>
        <taxon>Bacteria</taxon>
        <taxon>Pseudomonadati</taxon>
        <taxon>Pseudomonadota</taxon>
        <taxon>Gammaproteobacteria</taxon>
        <taxon>Alteromonadales</taxon>
        <taxon>Colwelliaceae</taxon>
        <taxon>Colwellia</taxon>
    </lineage>
</organism>
<keyword evidence="2" id="KW-0808">Transferase</keyword>
<dbReference type="AlphaFoldDB" id="A0A5C6Q213"/>
<dbReference type="PANTHER" id="PTHR42824">
    <property type="entry name" value="GLUTAMINE AMIDOTRANSFERASE"/>
    <property type="match status" value="1"/>
</dbReference>
<keyword evidence="1 2" id="KW-0315">Glutamine amidotransferase</keyword>
<proteinExistence type="predicted"/>
<feature type="non-terminal residue" evidence="2">
    <location>
        <position position="43"/>
    </location>
</feature>